<organism evidence="2 3">
    <name type="scientific">Cereibacter ovatus</name>
    <dbReference type="NCBI Taxonomy" id="439529"/>
    <lineage>
        <taxon>Bacteria</taxon>
        <taxon>Pseudomonadati</taxon>
        <taxon>Pseudomonadota</taxon>
        <taxon>Alphaproteobacteria</taxon>
        <taxon>Rhodobacterales</taxon>
        <taxon>Paracoccaceae</taxon>
        <taxon>Cereibacter</taxon>
    </lineage>
</organism>
<keyword evidence="3" id="KW-1185">Reference proteome</keyword>
<proteinExistence type="predicted"/>
<feature type="region of interest" description="Disordered" evidence="1">
    <location>
        <begin position="78"/>
        <end position="111"/>
    </location>
</feature>
<dbReference type="InterPro" id="IPR012337">
    <property type="entry name" value="RNaseH-like_sf"/>
</dbReference>
<dbReference type="EMBL" id="OAOQ01000001">
    <property type="protein sequence ID" value="SNX67530.1"/>
    <property type="molecule type" value="Genomic_DNA"/>
</dbReference>
<dbReference type="Proteomes" id="UP000219467">
    <property type="component" value="Unassembled WGS sequence"/>
</dbReference>
<evidence type="ECO:0008006" key="4">
    <source>
        <dbReference type="Google" id="ProtNLM"/>
    </source>
</evidence>
<evidence type="ECO:0000313" key="3">
    <source>
        <dbReference type="Proteomes" id="UP000219467"/>
    </source>
</evidence>
<dbReference type="SUPFAM" id="SSF53098">
    <property type="entry name" value="Ribonuclease H-like"/>
    <property type="match status" value="1"/>
</dbReference>
<dbReference type="AlphaFoldDB" id="A0A285CJ26"/>
<dbReference type="OrthoDB" id="9803878at2"/>
<sequence>MIDGARAWVQSFVRWYNTEHRHSAIRFVTPDQRHRGEDKALLAERDRVYQQARAAHPERWSGKTRNWQPIGAVWLNPERPDVGRGGHGSAAASFMGERVGGPMAGSAERAA</sequence>
<reference evidence="3" key="1">
    <citation type="submission" date="2017-08" db="EMBL/GenBank/DDBJ databases">
        <authorList>
            <person name="Varghese N."/>
            <person name="Submissions S."/>
        </authorList>
    </citation>
    <scope>NUCLEOTIDE SEQUENCE [LARGE SCALE GENOMIC DNA]</scope>
    <source>
        <strain evidence="3">JA234</strain>
    </source>
</reference>
<evidence type="ECO:0000313" key="2">
    <source>
        <dbReference type="EMBL" id="SNX67530.1"/>
    </source>
</evidence>
<name>A0A285CJ26_9RHOB</name>
<accession>A0A285CJ26</accession>
<evidence type="ECO:0000256" key="1">
    <source>
        <dbReference type="SAM" id="MobiDB-lite"/>
    </source>
</evidence>
<gene>
    <name evidence="2" type="ORF">SAMN05878503_101166</name>
</gene>
<protein>
    <recommendedName>
        <fullName evidence="4">Transposase</fullName>
    </recommendedName>
</protein>